<dbReference type="EMBL" id="HACA01005612">
    <property type="protein sequence ID" value="CDW22973.1"/>
    <property type="molecule type" value="Transcribed_RNA"/>
</dbReference>
<dbReference type="InterPro" id="IPR006612">
    <property type="entry name" value="THAP_Znf"/>
</dbReference>
<evidence type="ECO:0000256" key="3">
    <source>
        <dbReference type="ARBA" id="ARBA00022833"/>
    </source>
</evidence>
<reference evidence="7" key="1">
    <citation type="submission" date="2014-05" db="EMBL/GenBank/DDBJ databases">
        <authorList>
            <person name="Chronopoulou M."/>
        </authorList>
    </citation>
    <scope>NUCLEOTIDE SEQUENCE</scope>
    <source>
        <tissue evidence="7">Whole organism</tissue>
    </source>
</reference>
<name>A0A0K2TAE6_LEPSM</name>
<proteinExistence type="predicted"/>
<dbReference type="SUPFAM" id="SSF57716">
    <property type="entry name" value="Glucocorticoid receptor-like (DNA-binding domain)"/>
    <property type="match status" value="1"/>
</dbReference>
<evidence type="ECO:0000256" key="2">
    <source>
        <dbReference type="ARBA" id="ARBA00022771"/>
    </source>
</evidence>
<dbReference type="InterPro" id="IPR038441">
    <property type="entry name" value="THAP_Znf_sf"/>
</dbReference>
<dbReference type="SMART" id="SM00692">
    <property type="entry name" value="DM3"/>
    <property type="match status" value="1"/>
</dbReference>
<dbReference type="PANTHER" id="PTHR46927:SF3">
    <property type="entry name" value="THAP-TYPE DOMAIN-CONTAINING PROTEIN"/>
    <property type="match status" value="1"/>
</dbReference>
<dbReference type="PANTHER" id="PTHR46927">
    <property type="entry name" value="AGAP005574-PA"/>
    <property type="match status" value="1"/>
</dbReference>
<dbReference type="Pfam" id="PF05485">
    <property type="entry name" value="THAP"/>
    <property type="match status" value="1"/>
</dbReference>
<dbReference type="GeneID" id="121125477"/>
<keyword evidence="2 5" id="KW-0863">Zinc-finger</keyword>
<dbReference type="PROSITE" id="PS50950">
    <property type="entry name" value="ZF_THAP"/>
    <property type="match status" value="1"/>
</dbReference>
<evidence type="ECO:0000256" key="5">
    <source>
        <dbReference type="PROSITE-ProRule" id="PRU00309"/>
    </source>
</evidence>
<dbReference type="SMART" id="SM00980">
    <property type="entry name" value="THAP"/>
    <property type="match status" value="1"/>
</dbReference>
<dbReference type="KEGG" id="lsm:121125477"/>
<organism evidence="7">
    <name type="scientific">Lepeophtheirus salmonis</name>
    <name type="common">Salmon louse</name>
    <name type="synonym">Caligus salmonis</name>
    <dbReference type="NCBI Taxonomy" id="72036"/>
    <lineage>
        <taxon>Eukaryota</taxon>
        <taxon>Metazoa</taxon>
        <taxon>Ecdysozoa</taxon>
        <taxon>Arthropoda</taxon>
        <taxon>Crustacea</taxon>
        <taxon>Multicrustacea</taxon>
        <taxon>Hexanauplia</taxon>
        <taxon>Copepoda</taxon>
        <taxon>Siphonostomatoida</taxon>
        <taxon>Caligidae</taxon>
        <taxon>Lepeophtheirus</taxon>
    </lineage>
</organism>
<dbReference type="GO" id="GO:0003677">
    <property type="term" value="F:DNA binding"/>
    <property type="evidence" value="ECO:0007669"/>
    <property type="project" value="UniProtKB-UniRule"/>
</dbReference>
<dbReference type="InterPro" id="IPR052224">
    <property type="entry name" value="THAP_domain_protein"/>
</dbReference>
<evidence type="ECO:0000259" key="6">
    <source>
        <dbReference type="PROSITE" id="PS50950"/>
    </source>
</evidence>
<evidence type="ECO:0000256" key="1">
    <source>
        <dbReference type="ARBA" id="ARBA00022723"/>
    </source>
</evidence>
<dbReference type="AlphaFoldDB" id="A0A0K2TAE6"/>
<sequence length="301" mass="34488">MPSTCVVPCCHTGKAAGRMVEANVKASLHRFPSSNVEILNQWKSAIPIDWISADVTKKVICSLHFEIEDFETESKWTNGDLKKRLLKRTAIPTLRLESIEIIEPKIKEEAKRKNDGIEYCHRAQKFLREVADDNISNLSELKKKLDIKCIPNKIRVDWMDDEVQFLCITKSASGCPVIGFSLIIQRDLKFKMWNTTHEILRNEIIHLMVGERINTCSEVINILVFLKTKYEDITEQDAIIKINSLSQTISELAQLVSDQKVLYFSEQLKEATQQPSSVQRKYSPETLTTAYMGKHFLSSNL</sequence>
<dbReference type="RefSeq" id="XP_040576605.1">
    <property type="nucleotide sequence ID" value="XM_040720671.2"/>
</dbReference>
<feature type="domain" description="THAP-type" evidence="6">
    <location>
        <begin position="1"/>
        <end position="95"/>
    </location>
</feature>
<dbReference type="GO" id="GO:0008270">
    <property type="term" value="F:zinc ion binding"/>
    <property type="evidence" value="ECO:0007669"/>
    <property type="project" value="UniProtKB-KW"/>
</dbReference>
<keyword evidence="1" id="KW-0479">Metal-binding</keyword>
<keyword evidence="3" id="KW-0862">Zinc</keyword>
<evidence type="ECO:0000256" key="4">
    <source>
        <dbReference type="ARBA" id="ARBA00023125"/>
    </source>
</evidence>
<dbReference type="Gene3D" id="6.20.210.20">
    <property type="entry name" value="THAP domain"/>
    <property type="match status" value="1"/>
</dbReference>
<dbReference type="OrthoDB" id="7331812at2759"/>
<protein>
    <recommendedName>
        <fullName evidence="6">THAP-type domain-containing protein</fullName>
    </recommendedName>
</protein>
<evidence type="ECO:0000313" key="7">
    <source>
        <dbReference type="EMBL" id="CDW22973.1"/>
    </source>
</evidence>
<keyword evidence="4 5" id="KW-0238">DNA-binding</keyword>
<accession>A0A0K2TAE6</accession>